<dbReference type="EMBL" id="CP061839">
    <property type="protein sequence ID" value="QOW61215.1"/>
    <property type="molecule type" value="Genomic_DNA"/>
</dbReference>
<keyword evidence="2 7" id="KW-0812">Transmembrane</keyword>
<dbReference type="GO" id="GO:0042626">
    <property type="term" value="F:ATPase-coupled transmembrane transporter activity"/>
    <property type="evidence" value="ECO:0007669"/>
    <property type="project" value="TreeGrafter"/>
</dbReference>
<dbReference type="SUPFAM" id="SSF52540">
    <property type="entry name" value="P-loop containing nucleoside triphosphate hydrolases"/>
    <property type="match status" value="1"/>
</dbReference>
<protein>
    <submittedName>
        <fullName evidence="9">ABC-F family ATP-binding cassette domain-containing protein</fullName>
    </submittedName>
</protein>
<keyword evidence="6 7" id="KW-0472">Membrane</keyword>
<evidence type="ECO:0000256" key="7">
    <source>
        <dbReference type="SAM" id="Phobius"/>
    </source>
</evidence>
<dbReference type="GO" id="GO:0016887">
    <property type="term" value="F:ATP hydrolysis activity"/>
    <property type="evidence" value="ECO:0007669"/>
    <property type="project" value="InterPro"/>
</dbReference>
<feature type="transmembrane region" description="Helical" evidence="7">
    <location>
        <begin position="21"/>
        <end position="43"/>
    </location>
</feature>
<evidence type="ECO:0000256" key="1">
    <source>
        <dbReference type="ARBA" id="ARBA00004651"/>
    </source>
</evidence>
<comment type="subcellular location">
    <subcellularLocation>
        <location evidence="1">Cell membrane</location>
        <topology evidence="1">Multi-pass membrane protein</topology>
    </subcellularLocation>
</comment>
<organism evidence="9 10">
    <name type="scientific">Treponema pedis</name>
    <dbReference type="NCBI Taxonomy" id="409322"/>
    <lineage>
        <taxon>Bacteria</taxon>
        <taxon>Pseudomonadati</taxon>
        <taxon>Spirochaetota</taxon>
        <taxon>Spirochaetia</taxon>
        <taxon>Spirochaetales</taxon>
        <taxon>Treponemataceae</taxon>
        <taxon>Treponema</taxon>
    </lineage>
</organism>
<dbReference type="InterPro" id="IPR003439">
    <property type="entry name" value="ABC_transporter-like_ATP-bd"/>
</dbReference>
<feature type="transmembrane region" description="Helical" evidence="7">
    <location>
        <begin position="235"/>
        <end position="256"/>
    </location>
</feature>
<accession>A0A7S6WQ30</accession>
<dbReference type="GO" id="GO:0005524">
    <property type="term" value="F:ATP binding"/>
    <property type="evidence" value="ECO:0007669"/>
    <property type="project" value="UniProtKB-KW"/>
</dbReference>
<evidence type="ECO:0000256" key="5">
    <source>
        <dbReference type="ARBA" id="ARBA00022989"/>
    </source>
</evidence>
<dbReference type="InterPro" id="IPR036640">
    <property type="entry name" value="ABC1_TM_sf"/>
</dbReference>
<feature type="transmembrane region" description="Helical" evidence="7">
    <location>
        <begin position="49"/>
        <end position="71"/>
    </location>
</feature>
<evidence type="ECO:0000313" key="9">
    <source>
        <dbReference type="EMBL" id="QOW61215.1"/>
    </source>
</evidence>
<keyword evidence="3" id="KW-0547">Nucleotide-binding</keyword>
<dbReference type="Gene3D" id="3.40.50.300">
    <property type="entry name" value="P-loop containing nucleotide triphosphate hydrolases"/>
    <property type="match status" value="1"/>
</dbReference>
<keyword evidence="5 7" id="KW-1133">Transmembrane helix</keyword>
<dbReference type="PROSITE" id="PS00211">
    <property type="entry name" value="ABC_TRANSPORTER_1"/>
    <property type="match status" value="1"/>
</dbReference>
<dbReference type="InterPro" id="IPR003593">
    <property type="entry name" value="AAA+_ATPase"/>
</dbReference>
<dbReference type="InterPro" id="IPR027417">
    <property type="entry name" value="P-loop_NTPase"/>
</dbReference>
<dbReference type="AlphaFoldDB" id="A0A7S6WQ30"/>
<dbReference type="InterPro" id="IPR017871">
    <property type="entry name" value="ABC_transporter-like_CS"/>
</dbReference>
<dbReference type="GO" id="GO:0005886">
    <property type="term" value="C:plasma membrane"/>
    <property type="evidence" value="ECO:0007669"/>
    <property type="project" value="UniProtKB-SubCell"/>
</dbReference>
<dbReference type="PANTHER" id="PTHR24223">
    <property type="entry name" value="ATP-BINDING CASSETTE SUB-FAMILY C"/>
    <property type="match status" value="1"/>
</dbReference>
<dbReference type="Gene3D" id="1.20.1560.10">
    <property type="entry name" value="ABC transporter type 1, transmembrane domain"/>
    <property type="match status" value="1"/>
</dbReference>
<keyword evidence="4 9" id="KW-0067">ATP-binding</keyword>
<dbReference type="InterPro" id="IPR050173">
    <property type="entry name" value="ABC_transporter_C-like"/>
</dbReference>
<evidence type="ECO:0000259" key="8">
    <source>
        <dbReference type="PROSITE" id="PS50893"/>
    </source>
</evidence>
<sequence length="504" mass="56631">MNLKTVKIFWSGFLLESASQIISLFLPVYFSAQVGIIVSHIYNKTSADGIILQTLLIILLLSLISPFAAFLSAKVFLKKSVLHDGVNLKLILQKDISQVHNSGSGSILQLFESDLIEYRLKLRTLIVTPIVVAVLTAVLFIQSTNIIFLLTVFCVSAIPILFNKLYSHLEGVYYSHSAAYNNSRIAFEENIVNNKIPLILFSLKENILELYNKNYSSYINKHAEKNIINLSLSKAVLGLCKYSIQVLIIISFSFLFKSVSIENLAASLFLIYPIGQIIELLIEWVRIIPFMKIIKGRVNFFSNFDNSNMPKTGYENLETKNLVYTINGRKFSFPDIKIKKDNKLLIEGANGTGKSIFLKIFAGELKPQTGEIIFSNPVKEVLGYVPQTSLLFNTGIKENITLGNEIPENEINKMLKTFSLEKPAKRNFVEKDESSFSGGEIKKVDIARSLLNSSGILILDEPTNNLDNKSVEELIKILKTKTLIFTSHDKRLKEIADGTVKINN</sequence>
<evidence type="ECO:0000256" key="3">
    <source>
        <dbReference type="ARBA" id="ARBA00022741"/>
    </source>
</evidence>
<dbReference type="Proteomes" id="UP000593915">
    <property type="component" value="Chromosome"/>
</dbReference>
<feature type="domain" description="ABC transporter" evidence="8">
    <location>
        <begin position="312"/>
        <end position="504"/>
    </location>
</feature>
<dbReference type="PROSITE" id="PS50893">
    <property type="entry name" value="ABC_TRANSPORTER_2"/>
    <property type="match status" value="1"/>
</dbReference>
<evidence type="ECO:0000256" key="2">
    <source>
        <dbReference type="ARBA" id="ARBA00022692"/>
    </source>
</evidence>
<gene>
    <name evidence="9" type="ORF">IFE08_02115</name>
</gene>
<feature type="transmembrane region" description="Helical" evidence="7">
    <location>
        <begin position="147"/>
        <end position="166"/>
    </location>
</feature>
<dbReference type="RefSeq" id="WP_194076679.1">
    <property type="nucleotide sequence ID" value="NZ_CP061839.1"/>
</dbReference>
<name>A0A7S6WQ30_9SPIR</name>
<dbReference type="SMART" id="SM00382">
    <property type="entry name" value="AAA"/>
    <property type="match status" value="1"/>
</dbReference>
<dbReference type="SUPFAM" id="SSF90123">
    <property type="entry name" value="ABC transporter transmembrane region"/>
    <property type="match status" value="1"/>
</dbReference>
<dbReference type="Pfam" id="PF00005">
    <property type="entry name" value="ABC_tran"/>
    <property type="match status" value="1"/>
</dbReference>
<feature type="transmembrane region" description="Helical" evidence="7">
    <location>
        <begin position="122"/>
        <end position="141"/>
    </location>
</feature>
<evidence type="ECO:0000256" key="4">
    <source>
        <dbReference type="ARBA" id="ARBA00022840"/>
    </source>
</evidence>
<evidence type="ECO:0000313" key="10">
    <source>
        <dbReference type="Proteomes" id="UP000593915"/>
    </source>
</evidence>
<feature type="transmembrane region" description="Helical" evidence="7">
    <location>
        <begin position="268"/>
        <end position="287"/>
    </location>
</feature>
<evidence type="ECO:0000256" key="6">
    <source>
        <dbReference type="ARBA" id="ARBA00023136"/>
    </source>
</evidence>
<proteinExistence type="predicted"/>
<reference evidence="9 10" key="1">
    <citation type="submission" date="2020-09" db="EMBL/GenBank/DDBJ databases">
        <title>Characterization of Treponema spp. from bovine digital dermatitis in Korea.</title>
        <authorList>
            <person name="Espiritu H.M."/>
            <person name="Cho Y.I."/>
            <person name="Mamuad L."/>
        </authorList>
    </citation>
    <scope>NUCLEOTIDE SEQUENCE [LARGE SCALE GENOMIC DNA]</scope>
    <source>
        <strain evidence="9 10">KS1</strain>
    </source>
</reference>